<dbReference type="Proteomes" id="UP001281147">
    <property type="component" value="Unassembled WGS sequence"/>
</dbReference>
<evidence type="ECO:0000313" key="1">
    <source>
        <dbReference type="EMBL" id="KAK3700767.1"/>
    </source>
</evidence>
<reference evidence="1" key="1">
    <citation type="submission" date="2023-07" db="EMBL/GenBank/DDBJ databases">
        <title>Black Yeasts Isolated from many extreme environments.</title>
        <authorList>
            <person name="Coleine C."/>
            <person name="Stajich J.E."/>
            <person name="Selbmann L."/>
        </authorList>
    </citation>
    <scope>NUCLEOTIDE SEQUENCE</scope>
    <source>
        <strain evidence="1">CCFEE 5714</strain>
    </source>
</reference>
<keyword evidence="2" id="KW-1185">Reference proteome</keyword>
<sequence length="291" mass="31678">MDPSCECVKGTVHKGQPIGKDESLHGLNTYVVGNRTNPRGIVVIYSDIFGLGLVNNKLIADAYAKSGEWLVYLPDFFQGDPVGLKFADVMIPVDVTKQSTLGKYTGMLAGMPSFLMWMTRHKEGPTNKICMDFLQALRRATPSNQKIGMTGMCWGGKYALRAGLESNMIELDGAKVPLVDAVVALHPSNLALPHDVEKPVVPLSIGWGLEDQNTNIEQKSIVETAHASEQKAGRKIPEMQHKVYKPGRHGFAVRGNPGDPEERACLEDSVTQVLDGSSGGCESIRLFLKTS</sequence>
<name>A0ACC3MSI0_9PEZI</name>
<organism evidence="1 2">
    <name type="scientific">Vermiconidia calcicola</name>
    <dbReference type="NCBI Taxonomy" id="1690605"/>
    <lineage>
        <taxon>Eukaryota</taxon>
        <taxon>Fungi</taxon>
        <taxon>Dikarya</taxon>
        <taxon>Ascomycota</taxon>
        <taxon>Pezizomycotina</taxon>
        <taxon>Dothideomycetes</taxon>
        <taxon>Dothideomycetidae</taxon>
        <taxon>Mycosphaerellales</taxon>
        <taxon>Extremaceae</taxon>
        <taxon>Vermiconidia</taxon>
    </lineage>
</organism>
<gene>
    <name evidence="1" type="ORF">LTR37_015739</name>
</gene>
<comment type="caution">
    <text evidence="1">The sequence shown here is derived from an EMBL/GenBank/DDBJ whole genome shotgun (WGS) entry which is preliminary data.</text>
</comment>
<protein>
    <submittedName>
        <fullName evidence="1">Uncharacterized protein</fullName>
    </submittedName>
</protein>
<evidence type="ECO:0000313" key="2">
    <source>
        <dbReference type="Proteomes" id="UP001281147"/>
    </source>
</evidence>
<dbReference type="EMBL" id="JAUTXU010000180">
    <property type="protein sequence ID" value="KAK3700767.1"/>
    <property type="molecule type" value="Genomic_DNA"/>
</dbReference>
<proteinExistence type="predicted"/>
<accession>A0ACC3MSI0</accession>